<dbReference type="EMBL" id="JAEAOA010000520">
    <property type="protein sequence ID" value="KAK3591832.1"/>
    <property type="molecule type" value="Genomic_DNA"/>
</dbReference>
<keyword evidence="2" id="KW-1185">Reference proteome</keyword>
<evidence type="ECO:0000313" key="2">
    <source>
        <dbReference type="Proteomes" id="UP001195483"/>
    </source>
</evidence>
<reference evidence="1" key="2">
    <citation type="journal article" date="2021" name="Genome Biol. Evol.">
        <title>Developing a high-quality reference genome for a parasitic bivalve with doubly uniparental inheritance (Bivalvia: Unionida).</title>
        <authorList>
            <person name="Smith C.H."/>
        </authorList>
    </citation>
    <scope>NUCLEOTIDE SEQUENCE</scope>
    <source>
        <strain evidence="1">CHS0354</strain>
        <tissue evidence="1">Mantle</tissue>
    </source>
</reference>
<proteinExistence type="predicted"/>
<protein>
    <submittedName>
        <fullName evidence="1">Uncharacterized protein</fullName>
    </submittedName>
</protein>
<gene>
    <name evidence="1" type="ORF">CHS0354_007695</name>
</gene>
<reference evidence="1" key="3">
    <citation type="submission" date="2023-05" db="EMBL/GenBank/DDBJ databases">
        <authorList>
            <person name="Smith C.H."/>
        </authorList>
    </citation>
    <scope>NUCLEOTIDE SEQUENCE</scope>
    <source>
        <strain evidence="1">CHS0354</strain>
        <tissue evidence="1">Mantle</tissue>
    </source>
</reference>
<sequence length="179" mass="19900">MLDFVNINFKLDFTQWKGSRTPIATFPAPSSTPTIQMPIKPTPAHTKLFRAAHKAKHPIHKCHAKSVVFPLLALLPSLAITAKAILNPVKRPLVWWCYHCGQQGWSPENPRGNERGRLLPVIKWSRPPACAAAAVVRALSNFGLTRLLKHLTGVRDVLQRSVNDASIANLSTSQDRKLH</sequence>
<reference evidence="1" key="1">
    <citation type="journal article" date="2021" name="Genome Biol. Evol.">
        <title>A High-Quality Reference Genome for a Parasitic Bivalve with Doubly Uniparental Inheritance (Bivalvia: Unionida).</title>
        <authorList>
            <person name="Smith C.H."/>
        </authorList>
    </citation>
    <scope>NUCLEOTIDE SEQUENCE</scope>
    <source>
        <strain evidence="1">CHS0354</strain>
    </source>
</reference>
<comment type="caution">
    <text evidence="1">The sequence shown here is derived from an EMBL/GenBank/DDBJ whole genome shotgun (WGS) entry which is preliminary data.</text>
</comment>
<dbReference type="AlphaFoldDB" id="A0AAE0SGY2"/>
<accession>A0AAE0SGY2</accession>
<dbReference type="Proteomes" id="UP001195483">
    <property type="component" value="Unassembled WGS sequence"/>
</dbReference>
<organism evidence="1 2">
    <name type="scientific">Potamilus streckersoni</name>
    <dbReference type="NCBI Taxonomy" id="2493646"/>
    <lineage>
        <taxon>Eukaryota</taxon>
        <taxon>Metazoa</taxon>
        <taxon>Spiralia</taxon>
        <taxon>Lophotrochozoa</taxon>
        <taxon>Mollusca</taxon>
        <taxon>Bivalvia</taxon>
        <taxon>Autobranchia</taxon>
        <taxon>Heteroconchia</taxon>
        <taxon>Palaeoheterodonta</taxon>
        <taxon>Unionida</taxon>
        <taxon>Unionoidea</taxon>
        <taxon>Unionidae</taxon>
        <taxon>Ambleminae</taxon>
        <taxon>Lampsilini</taxon>
        <taxon>Potamilus</taxon>
    </lineage>
</organism>
<name>A0AAE0SGY2_9BIVA</name>
<evidence type="ECO:0000313" key="1">
    <source>
        <dbReference type="EMBL" id="KAK3591832.1"/>
    </source>
</evidence>